<gene>
    <name evidence="1" type="ORF">GMES_0066</name>
</gene>
<reference evidence="1 2" key="1">
    <citation type="journal article" date="2017" name="Antonie Van Leeuwenhoek">
        <title>Rhizobium rhizosphaerae sp. nov., a novel species isolated from rice rhizosphere.</title>
        <authorList>
            <person name="Zhao J.J."/>
            <person name="Zhang J."/>
            <person name="Zhang R.J."/>
            <person name="Zhang C.W."/>
            <person name="Yin H.Q."/>
            <person name="Zhang X.X."/>
        </authorList>
    </citation>
    <scope>NUCLEOTIDE SEQUENCE [LARGE SCALE GENOMIC DNA]</scope>
    <source>
        <strain evidence="1 2">KMM 241</strain>
    </source>
</reference>
<accession>K6YEK4</accession>
<name>K6YEK4_9ALTE</name>
<dbReference type="Proteomes" id="UP000006263">
    <property type="component" value="Unassembled WGS sequence"/>
</dbReference>
<comment type="caution">
    <text evidence="1">The sequence shown here is derived from an EMBL/GenBank/DDBJ whole genome shotgun (WGS) entry which is preliminary data.</text>
</comment>
<dbReference type="AlphaFoldDB" id="K6YEK4"/>
<proteinExistence type="predicted"/>
<sequence>MLCYQQNEESGFAYPNAFILLKYMTTLSKDSSNISVIIRMK</sequence>
<evidence type="ECO:0000313" key="1">
    <source>
        <dbReference type="EMBL" id="GAC22376.1"/>
    </source>
</evidence>
<evidence type="ECO:0000313" key="2">
    <source>
        <dbReference type="Proteomes" id="UP000006263"/>
    </source>
</evidence>
<organism evidence="1 2">
    <name type="scientific">Paraglaciecola mesophila KMM 241</name>
    <dbReference type="NCBI Taxonomy" id="1128912"/>
    <lineage>
        <taxon>Bacteria</taxon>
        <taxon>Pseudomonadati</taxon>
        <taxon>Pseudomonadota</taxon>
        <taxon>Gammaproteobacteria</taxon>
        <taxon>Alteromonadales</taxon>
        <taxon>Alteromonadaceae</taxon>
        <taxon>Paraglaciecola</taxon>
    </lineage>
</organism>
<protein>
    <submittedName>
        <fullName evidence="1">Uncharacterized protein</fullName>
    </submittedName>
</protein>
<dbReference type="EMBL" id="BAEP01000003">
    <property type="protein sequence ID" value="GAC22376.1"/>
    <property type="molecule type" value="Genomic_DNA"/>
</dbReference>